<dbReference type="Proteomes" id="UP000199170">
    <property type="component" value="Unassembled WGS sequence"/>
</dbReference>
<keyword evidence="2" id="KW-1185">Reference proteome</keyword>
<dbReference type="EMBL" id="FNPB01000012">
    <property type="protein sequence ID" value="SDY35686.1"/>
    <property type="molecule type" value="Genomic_DNA"/>
</dbReference>
<organism evidence="1 2">
    <name type="scientific">Halobellus clavatus</name>
    <dbReference type="NCBI Taxonomy" id="660517"/>
    <lineage>
        <taxon>Archaea</taxon>
        <taxon>Methanobacteriati</taxon>
        <taxon>Methanobacteriota</taxon>
        <taxon>Stenosarchaea group</taxon>
        <taxon>Halobacteria</taxon>
        <taxon>Halobacteriales</taxon>
        <taxon>Haloferacaceae</taxon>
        <taxon>Halobellus</taxon>
    </lineage>
</organism>
<name>A0A1H3J6X3_9EURY</name>
<gene>
    <name evidence="1" type="ORF">SAMN04487946_11250</name>
</gene>
<sequence>MEPFEPYTLEDLIGRVNVTKGRLWSLLGSLQQDGKIRKKESESNQRIWLREPPAHQCSNCDYESQIKLVHPIFGSMQFCPQCGTRLTWIYCSIIPDVSCWNDSVLLENLLIRISTGVG</sequence>
<proteinExistence type="predicted"/>
<reference evidence="2" key="1">
    <citation type="submission" date="2016-10" db="EMBL/GenBank/DDBJ databases">
        <authorList>
            <person name="Varghese N."/>
            <person name="Submissions S."/>
        </authorList>
    </citation>
    <scope>NUCLEOTIDE SEQUENCE [LARGE SCALE GENOMIC DNA]</scope>
    <source>
        <strain evidence="2">CGMCC 1.10118</strain>
    </source>
</reference>
<accession>A0A1H3J6X3</accession>
<protein>
    <submittedName>
        <fullName evidence="1">Uncharacterized protein</fullName>
    </submittedName>
</protein>
<evidence type="ECO:0000313" key="2">
    <source>
        <dbReference type="Proteomes" id="UP000199170"/>
    </source>
</evidence>
<evidence type="ECO:0000313" key="1">
    <source>
        <dbReference type="EMBL" id="SDY35686.1"/>
    </source>
</evidence>
<dbReference type="AlphaFoldDB" id="A0A1H3J6X3"/>